<dbReference type="EMBL" id="QTSX02006610">
    <property type="protein sequence ID" value="KAJ9052754.1"/>
    <property type="molecule type" value="Genomic_DNA"/>
</dbReference>
<proteinExistence type="predicted"/>
<name>A0ACC2RRS2_9FUNG</name>
<evidence type="ECO:0000313" key="2">
    <source>
        <dbReference type="Proteomes" id="UP001165960"/>
    </source>
</evidence>
<keyword evidence="2" id="KW-1185">Reference proteome</keyword>
<dbReference type="Proteomes" id="UP001165960">
    <property type="component" value="Unassembled WGS sequence"/>
</dbReference>
<organism evidence="1 2">
    <name type="scientific">Entomophthora muscae</name>
    <dbReference type="NCBI Taxonomy" id="34485"/>
    <lineage>
        <taxon>Eukaryota</taxon>
        <taxon>Fungi</taxon>
        <taxon>Fungi incertae sedis</taxon>
        <taxon>Zoopagomycota</taxon>
        <taxon>Entomophthoromycotina</taxon>
        <taxon>Entomophthoromycetes</taxon>
        <taxon>Entomophthorales</taxon>
        <taxon>Entomophthoraceae</taxon>
        <taxon>Entomophthora</taxon>
    </lineage>
</organism>
<accession>A0ACC2RRS2</accession>
<protein>
    <submittedName>
        <fullName evidence="1">Uncharacterized protein</fullName>
    </submittedName>
</protein>
<sequence>MVQDLEAQQEEAHKAVSEARFAASKVNCNRSTSPIWQAALATTAVHNASPFFKPVNLPRLDRKINVAMFL</sequence>
<reference evidence="1" key="1">
    <citation type="submission" date="2022-04" db="EMBL/GenBank/DDBJ databases">
        <title>Genome of the entomopathogenic fungus Entomophthora muscae.</title>
        <authorList>
            <person name="Elya C."/>
            <person name="Lovett B.R."/>
            <person name="Lee E."/>
            <person name="Macias A.M."/>
            <person name="Hajek A.E."/>
            <person name="De Bivort B.L."/>
            <person name="Kasson M.T."/>
            <person name="De Fine Licht H.H."/>
            <person name="Stajich J.E."/>
        </authorList>
    </citation>
    <scope>NUCLEOTIDE SEQUENCE</scope>
    <source>
        <strain evidence="1">Berkeley</strain>
    </source>
</reference>
<evidence type="ECO:0000313" key="1">
    <source>
        <dbReference type="EMBL" id="KAJ9052754.1"/>
    </source>
</evidence>
<comment type="caution">
    <text evidence="1">The sequence shown here is derived from an EMBL/GenBank/DDBJ whole genome shotgun (WGS) entry which is preliminary data.</text>
</comment>
<gene>
    <name evidence="1" type="ORF">DSO57_1031116</name>
</gene>